<dbReference type="Pfam" id="PF01885">
    <property type="entry name" value="PTS_2-RNA"/>
    <property type="match status" value="1"/>
</dbReference>
<evidence type="ECO:0000256" key="2">
    <source>
        <dbReference type="ARBA" id="ARBA00012007"/>
    </source>
</evidence>
<accession>A7RIZ2</accession>
<dbReference type="PANTHER" id="PTHR12684">
    <property type="entry name" value="PUTATIVE PHOSPHOTRANSFERASE"/>
    <property type="match status" value="1"/>
</dbReference>
<dbReference type="GO" id="GO:0000215">
    <property type="term" value="F:tRNA 2'-phosphotransferase activity"/>
    <property type="evidence" value="ECO:0000318"/>
    <property type="project" value="GO_Central"/>
</dbReference>
<dbReference type="GO" id="GO:0006388">
    <property type="term" value="P:tRNA splicing, via endonucleolytic cleavage and ligation"/>
    <property type="evidence" value="ECO:0000318"/>
    <property type="project" value="GO_Central"/>
</dbReference>
<dbReference type="PhylomeDB" id="A7RIZ2"/>
<dbReference type="Gene3D" id="1.10.10.970">
    <property type="entry name" value="RNA 2'-phosphotransferase, Tpt1/KptA family, N-terminal domain"/>
    <property type="match status" value="1"/>
</dbReference>
<proteinExistence type="predicted"/>
<dbReference type="SUPFAM" id="SSF56399">
    <property type="entry name" value="ADP-ribosylation"/>
    <property type="match status" value="1"/>
</dbReference>
<dbReference type="HOGENOM" id="CLU_052998_1_1_1"/>
<evidence type="ECO:0000256" key="3">
    <source>
        <dbReference type="ARBA" id="ARBA00047949"/>
    </source>
</evidence>
<dbReference type="InterPro" id="IPR002745">
    <property type="entry name" value="Ptrans_KptA/Tpt1"/>
</dbReference>
<sequence length="195" mass="22111">DIKLSKALSYICRHGAAKEGLQMNFGGLIFVDEILKLRQFCQFTEEDVRRVVKDNDKQRFVLATDQDSGRLQVAASQGHTMEVEGLDLSPITDKDIDKYPTVIHGTYLNSWQSIKKQKLRPFLRSLPGPTRLKIQDGARSPNVDGFRNNNTDFCFVCLFLDGYEFFTSTNNVILCPGNVDGLLPPCYFDQVIQLK</sequence>
<name>A7RIZ2_NEMVE</name>
<dbReference type="OMA" id="RHGASQM"/>
<keyword evidence="5" id="KW-1185">Reference proteome</keyword>
<reference evidence="4 5" key="1">
    <citation type="journal article" date="2007" name="Science">
        <title>Sea anemone genome reveals ancestral eumetazoan gene repertoire and genomic organization.</title>
        <authorList>
            <person name="Putnam N.H."/>
            <person name="Srivastava M."/>
            <person name="Hellsten U."/>
            <person name="Dirks B."/>
            <person name="Chapman J."/>
            <person name="Salamov A."/>
            <person name="Terry A."/>
            <person name="Shapiro H."/>
            <person name="Lindquist E."/>
            <person name="Kapitonov V.V."/>
            <person name="Jurka J."/>
            <person name="Genikhovich G."/>
            <person name="Grigoriev I.V."/>
            <person name="Lucas S.M."/>
            <person name="Steele R.E."/>
            <person name="Finnerty J.R."/>
            <person name="Technau U."/>
            <person name="Martindale M.Q."/>
            <person name="Rokhsar D.S."/>
        </authorList>
    </citation>
    <scope>NUCLEOTIDE SEQUENCE [LARGE SCALE GENOMIC DNA]</scope>
    <source>
        <strain evidence="5">CH2 X CH6</strain>
    </source>
</reference>
<comment type="catalytic activity">
    <reaction evidence="3">
        <text>2'-phospho-[ligated tRNA] + NAD(+) = mature tRNA + ADP-alpha-D-ribose 1'',2''-cyclic phosphate + nicotinamide</text>
        <dbReference type="Rhea" id="RHEA:23324"/>
        <dbReference type="Rhea" id="RHEA-COMP:11106"/>
        <dbReference type="Rhea" id="RHEA-COMP:11107"/>
        <dbReference type="ChEBI" id="CHEBI:17154"/>
        <dbReference type="ChEBI" id="CHEBI:57540"/>
        <dbReference type="ChEBI" id="CHEBI:76596"/>
        <dbReference type="ChEBI" id="CHEBI:82883"/>
        <dbReference type="ChEBI" id="CHEBI:85027"/>
        <dbReference type="EC" id="2.7.1.160"/>
    </reaction>
</comment>
<protein>
    <recommendedName>
        <fullName evidence="2">2'-phosphotransferase</fullName>
        <ecNumber evidence="2">2.7.1.160</ecNumber>
    </recommendedName>
</protein>
<dbReference type="PANTHER" id="PTHR12684:SF2">
    <property type="entry name" value="TRNA 2'-PHOSPHOTRANSFERASE 1"/>
    <property type="match status" value="1"/>
</dbReference>
<dbReference type="AlphaFoldDB" id="A7RIZ2"/>
<dbReference type="InterPro" id="IPR042080">
    <property type="entry name" value="RNA_2'-PTrans_N"/>
</dbReference>
<feature type="non-terminal residue" evidence="4">
    <location>
        <position position="1"/>
    </location>
</feature>
<gene>
    <name evidence="4" type="ORF">NEMVEDRAFT_v1g83186</name>
</gene>
<evidence type="ECO:0000313" key="4">
    <source>
        <dbReference type="EMBL" id="EDO48485.1"/>
    </source>
</evidence>
<feature type="non-terminal residue" evidence="4">
    <location>
        <position position="195"/>
    </location>
</feature>
<dbReference type="Proteomes" id="UP000001593">
    <property type="component" value="Unassembled WGS sequence"/>
</dbReference>
<dbReference type="EMBL" id="DS469513">
    <property type="protein sequence ID" value="EDO48485.1"/>
    <property type="molecule type" value="Genomic_DNA"/>
</dbReference>
<evidence type="ECO:0000256" key="1">
    <source>
        <dbReference type="ARBA" id="ARBA00003343"/>
    </source>
</evidence>
<dbReference type="STRING" id="45351.A7RIZ2"/>
<evidence type="ECO:0000313" key="5">
    <source>
        <dbReference type="Proteomes" id="UP000001593"/>
    </source>
</evidence>
<comment type="function">
    <text evidence="1">Catalyzes the last step of tRNA splicing, the transfer of the splice junction 2'-phosphate from ligated tRNA to NAD to produce ADP-ribose 1''-2'' cyclic phosphate.</text>
</comment>
<dbReference type="EC" id="2.7.1.160" evidence="2"/>
<dbReference type="InParanoid" id="A7RIZ2"/>
<organism evidence="4 5">
    <name type="scientific">Nematostella vectensis</name>
    <name type="common">Starlet sea anemone</name>
    <dbReference type="NCBI Taxonomy" id="45351"/>
    <lineage>
        <taxon>Eukaryota</taxon>
        <taxon>Metazoa</taxon>
        <taxon>Cnidaria</taxon>
        <taxon>Anthozoa</taxon>
        <taxon>Hexacorallia</taxon>
        <taxon>Actiniaria</taxon>
        <taxon>Edwardsiidae</taxon>
        <taxon>Nematostella</taxon>
    </lineage>
</organism>
<dbReference type="eggNOG" id="KOG2278">
    <property type="taxonomic scope" value="Eukaryota"/>
</dbReference>